<dbReference type="WBParaSite" id="MCOS_0000152701-mRNA-1">
    <property type="protein sequence ID" value="MCOS_0000152701-mRNA-1"/>
    <property type="gene ID" value="MCOS_0000152701"/>
</dbReference>
<proteinExistence type="predicted"/>
<dbReference type="AlphaFoldDB" id="A0A0R3U4F6"/>
<sequence>LVKHFHRQLKAALPSRWSDVFHLVLLGIGSAVKEHLGCSSAEMVFGTTLRIPGLFFTATSPPLWPDTSSYVGDLRKAMNILKSTLSPSSPTTRPIPRTLSSCTHVFIRHDAIRRPLQHNCDGPFRILRGEENVFIVDRNGKEDAMSVDHIKPVFLDAKTPPSNTPEAQTTSIPSVNVEMVCFKPDFSNLAWFTALSFQFRVTRFGSQLPGSKISQHTTSRLHSTHDPPVKIPLGRKYSPIPFTKRAELWRAAAGSGHCLQAASVSEHDSIDFRECASRSYVRSLIDTKRSRAHIHTHTQEIITLLDLTGVTLINGHLLYHPLVFSRLGLWPALNYRAVWWC</sequence>
<dbReference type="PANTHER" id="PTHR38681:SF1">
    <property type="entry name" value="RETROVIRUS-RELATED POL POLYPROTEIN FROM TRANSPOSON 412-LIKE PROTEIN"/>
    <property type="match status" value="1"/>
</dbReference>
<evidence type="ECO:0000313" key="1">
    <source>
        <dbReference type="WBParaSite" id="MCOS_0000152701-mRNA-1"/>
    </source>
</evidence>
<reference evidence="1" key="1">
    <citation type="submission" date="2017-02" db="UniProtKB">
        <authorList>
            <consortium name="WormBaseParasite"/>
        </authorList>
    </citation>
    <scope>IDENTIFICATION</scope>
</reference>
<organism evidence="1">
    <name type="scientific">Mesocestoides corti</name>
    <name type="common">Flatworm</name>
    <dbReference type="NCBI Taxonomy" id="53468"/>
    <lineage>
        <taxon>Eukaryota</taxon>
        <taxon>Metazoa</taxon>
        <taxon>Spiralia</taxon>
        <taxon>Lophotrochozoa</taxon>
        <taxon>Platyhelminthes</taxon>
        <taxon>Cestoda</taxon>
        <taxon>Eucestoda</taxon>
        <taxon>Cyclophyllidea</taxon>
        <taxon>Mesocestoididae</taxon>
        <taxon>Mesocestoides</taxon>
    </lineage>
</organism>
<name>A0A0R3U4F6_MESCO</name>
<protein>
    <submittedName>
        <fullName evidence="1">Uncharacterized protein</fullName>
    </submittedName>
</protein>
<dbReference type="PANTHER" id="PTHR38681">
    <property type="entry name" value="RETROVIRUS-RELATED POL POLYPROTEIN FROM TRANSPOSON 412-LIKE PROTEIN-RELATED"/>
    <property type="match status" value="1"/>
</dbReference>
<accession>A0A0R3U4F6</accession>